<dbReference type="EMBL" id="MDBO01000075">
    <property type="protein sequence ID" value="PMP10257.1"/>
    <property type="molecule type" value="Genomic_DNA"/>
</dbReference>
<evidence type="ECO:0000313" key="1">
    <source>
        <dbReference type="EMBL" id="PMP10257.1"/>
    </source>
</evidence>
<protein>
    <submittedName>
        <fullName evidence="1">Uncharacterized protein</fullName>
    </submittedName>
</protein>
<dbReference type="AlphaFoldDB" id="A0AAP8SWZ4"/>
<proteinExistence type="predicted"/>
<reference evidence="2" key="1">
    <citation type="submission" date="2016-07" db="EMBL/GenBank/DDBJ databases">
        <title>Nontailed viruses are major unrecognized killers of bacteria in the ocean.</title>
        <authorList>
            <person name="Kauffman K."/>
            <person name="Hussain F."/>
            <person name="Yang J."/>
            <person name="Arevalo P."/>
            <person name="Brown J."/>
            <person name="Cutler M."/>
            <person name="Kelly L."/>
            <person name="Polz M.F."/>
        </authorList>
    </citation>
    <scope>NUCLEOTIDE SEQUENCE [LARGE SCALE GENOMIC DNA]</scope>
    <source>
        <strain evidence="2">10N.222.49.A5</strain>
    </source>
</reference>
<name>A0AAP8SWZ4_9VIBR</name>
<sequence length="66" mass="7615">MRKLKPQQYLDEFYTGVDMTTKTVTNWIKQGKIAGMQTPTGRWLVLVEDEETDKVVIDSLLAKLEL</sequence>
<dbReference type="Proteomes" id="UP000235611">
    <property type="component" value="Unassembled WGS sequence"/>
</dbReference>
<gene>
    <name evidence="1" type="ORF">BCS93_11315</name>
</gene>
<accession>A0AAP8SWZ4</accession>
<evidence type="ECO:0000313" key="2">
    <source>
        <dbReference type="Proteomes" id="UP000235611"/>
    </source>
</evidence>
<comment type="caution">
    <text evidence="1">The sequence shown here is derived from an EMBL/GenBank/DDBJ whole genome shotgun (WGS) entry which is preliminary data.</text>
</comment>
<organism evidence="1 2">
    <name type="scientific">Vibrio breoganii</name>
    <dbReference type="NCBI Taxonomy" id="553239"/>
    <lineage>
        <taxon>Bacteria</taxon>
        <taxon>Pseudomonadati</taxon>
        <taxon>Pseudomonadota</taxon>
        <taxon>Gammaproteobacteria</taxon>
        <taxon>Vibrionales</taxon>
        <taxon>Vibrionaceae</taxon>
        <taxon>Vibrio</taxon>
    </lineage>
</organism>
<dbReference type="RefSeq" id="WP_102477811.1">
    <property type="nucleotide sequence ID" value="NZ_MDBO01000075.1"/>
</dbReference>